<dbReference type="Proteomes" id="UP001179181">
    <property type="component" value="Unassembled WGS sequence"/>
</dbReference>
<evidence type="ECO:0000313" key="11">
    <source>
        <dbReference type="Proteomes" id="UP001179181"/>
    </source>
</evidence>
<dbReference type="InterPro" id="IPR023996">
    <property type="entry name" value="TonB-dep_OMP_SusC/RagA"/>
</dbReference>
<keyword evidence="11" id="KW-1185">Reference proteome</keyword>
<dbReference type="SUPFAM" id="SSF56935">
    <property type="entry name" value="Porins"/>
    <property type="match status" value="1"/>
</dbReference>
<evidence type="ECO:0000256" key="5">
    <source>
        <dbReference type="ARBA" id="ARBA00023136"/>
    </source>
</evidence>
<evidence type="ECO:0000256" key="8">
    <source>
        <dbReference type="SAM" id="SignalP"/>
    </source>
</evidence>
<feature type="chain" id="PRO_5047072041" evidence="8">
    <location>
        <begin position="21"/>
        <end position="1103"/>
    </location>
</feature>
<evidence type="ECO:0000256" key="3">
    <source>
        <dbReference type="ARBA" id="ARBA00022452"/>
    </source>
</evidence>
<keyword evidence="3 7" id="KW-1134">Transmembrane beta strand</keyword>
<dbReference type="InterPro" id="IPR008969">
    <property type="entry name" value="CarboxyPept-like_regulatory"/>
</dbReference>
<keyword evidence="6 7" id="KW-0998">Cell outer membrane</keyword>
<dbReference type="InterPro" id="IPR037066">
    <property type="entry name" value="Plug_dom_sf"/>
</dbReference>
<gene>
    <name evidence="10" type="ORF">FHS68_001630</name>
</gene>
<keyword evidence="5 7" id="KW-0472">Membrane</keyword>
<evidence type="ECO:0000256" key="7">
    <source>
        <dbReference type="PROSITE-ProRule" id="PRU01360"/>
    </source>
</evidence>
<evidence type="ECO:0000256" key="4">
    <source>
        <dbReference type="ARBA" id="ARBA00022692"/>
    </source>
</evidence>
<dbReference type="NCBIfam" id="TIGR04057">
    <property type="entry name" value="SusC_RagA_signa"/>
    <property type="match status" value="1"/>
</dbReference>
<reference evidence="10 11" key="1">
    <citation type="submission" date="2020-03" db="EMBL/GenBank/DDBJ databases">
        <title>Genomic Encyclopedia of Type Strains, Phase IV (KMG-IV): sequencing the most valuable type-strain genomes for metagenomic binning, comparative biology and taxonomic classification.</title>
        <authorList>
            <person name="Goeker M."/>
        </authorList>
    </citation>
    <scope>NUCLEOTIDE SEQUENCE [LARGE SCALE GENOMIC DNA]</scope>
    <source>
        <strain evidence="10 11">DSM 102865</strain>
    </source>
</reference>
<evidence type="ECO:0000256" key="6">
    <source>
        <dbReference type="ARBA" id="ARBA00023237"/>
    </source>
</evidence>
<dbReference type="EMBL" id="JAASQJ010000002">
    <property type="protein sequence ID" value="NIJ52460.1"/>
    <property type="molecule type" value="Genomic_DNA"/>
</dbReference>
<dbReference type="PROSITE" id="PS52016">
    <property type="entry name" value="TONB_DEPENDENT_REC_3"/>
    <property type="match status" value="1"/>
</dbReference>
<name>A0ABX0ULY0_9BACT</name>
<protein>
    <submittedName>
        <fullName evidence="10">TonB-linked SusC/RagA family outer membrane protein</fullName>
    </submittedName>
</protein>
<evidence type="ECO:0000256" key="1">
    <source>
        <dbReference type="ARBA" id="ARBA00004571"/>
    </source>
</evidence>
<dbReference type="InterPro" id="IPR036942">
    <property type="entry name" value="Beta-barrel_TonB_sf"/>
</dbReference>
<organism evidence="10 11">
    <name type="scientific">Dyadobacter arcticus</name>
    <dbReference type="NCBI Taxonomy" id="1078754"/>
    <lineage>
        <taxon>Bacteria</taxon>
        <taxon>Pseudomonadati</taxon>
        <taxon>Bacteroidota</taxon>
        <taxon>Cytophagia</taxon>
        <taxon>Cytophagales</taxon>
        <taxon>Spirosomataceae</taxon>
        <taxon>Dyadobacter</taxon>
    </lineage>
</organism>
<keyword evidence="2 7" id="KW-0813">Transport</keyword>
<dbReference type="InterPro" id="IPR012910">
    <property type="entry name" value="Plug_dom"/>
</dbReference>
<evidence type="ECO:0000313" key="10">
    <source>
        <dbReference type="EMBL" id="NIJ52460.1"/>
    </source>
</evidence>
<accession>A0ABX0ULY0</accession>
<comment type="caution">
    <text evidence="10">The sequence shown here is derived from an EMBL/GenBank/DDBJ whole genome shotgun (WGS) entry which is preliminary data.</text>
</comment>
<dbReference type="NCBIfam" id="TIGR04056">
    <property type="entry name" value="OMP_RagA_SusC"/>
    <property type="match status" value="1"/>
</dbReference>
<evidence type="ECO:0000256" key="2">
    <source>
        <dbReference type="ARBA" id="ARBA00022448"/>
    </source>
</evidence>
<keyword evidence="8" id="KW-0732">Signal</keyword>
<dbReference type="Gene3D" id="2.60.40.1120">
    <property type="entry name" value="Carboxypeptidase-like, regulatory domain"/>
    <property type="match status" value="1"/>
</dbReference>
<proteinExistence type="inferred from homology"/>
<dbReference type="InterPro" id="IPR039426">
    <property type="entry name" value="TonB-dep_rcpt-like"/>
</dbReference>
<feature type="signal peptide" evidence="8">
    <location>
        <begin position="1"/>
        <end position="20"/>
    </location>
</feature>
<dbReference type="Gene3D" id="2.40.170.20">
    <property type="entry name" value="TonB-dependent receptor, beta-barrel domain"/>
    <property type="match status" value="1"/>
</dbReference>
<dbReference type="Gene3D" id="2.170.130.10">
    <property type="entry name" value="TonB-dependent receptor, plug domain"/>
    <property type="match status" value="1"/>
</dbReference>
<dbReference type="Pfam" id="PF07715">
    <property type="entry name" value="Plug"/>
    <property type="match status" value="1"/>
</dbReference>
<dbReference type="Pfam" id="PF13715">
    <property type="entry name" value="CarbopepD_reg_2"/>
    <property type="match status" value="1"/>
</dbReference>
<evidence type="ECO:0000259" key="9">
    <source>
        <dbReference type="Pfam" id="PF07715"/>
    </source>
</evidence>
<keyword evidence="4 7" id="KW-0812">Transmembrane</keyword>
<feature type="domain" description="TonB-dependent receptor plug" evidence="9">
    <location>
        <begin position="115"/>
        <end position="242"/>
    </location>
</feature>
<dbReference type="SUPFAM" id="SSF49464">
    <property type="entry name" value="Carboxypeptidase regulatory domain-like"/>
    <property type="match status" value="1"/>
</dbReference>
<dbReference type="RefSeq" id="WP_167268947.1">
    <property type="nucleotide sequence ID" value="NZ_JAASQJ010000002.1"/>
</dbReference>
<sequence>MKRSLFKLFSLFLLSHICHAQNVTGRVTSSDDGAALAGVSILVKGTTSGTLTDNEGNYLIASPADNAVLVFSFVGFVPKEIEVKGRGKIDVSLATDATQLKELVVTALGIEKNKKALGYATQSVDGNQLIQARETNLVSSLAGKVAGVNIVSNPSGIGSSSRITIRGERSLNINNNQPLFVVDGVPISNSFTGSTGGPGGRNQDVDFGNGAGFINPDDIESVTVLKGGSAAALYGSRANNGVIIIKTKTGKSTKGIGVSVNHTTTFESVLKLPKYQNVYGQGLVEFNFVDGNGNGNRDGVDESWGPAMNGQLLSQFDSPTSNGFRGGDVGNLSPAIGIVDLNAQLLKRGTIQATPWIAYPDNVKDFFETGVTNTDNLAVSSSSDKGDFRLSYTRLDQKGFIPNTDLARNTFAVSGGYNLNKKLKINTVVNYIDNKSGNRPSLSYGTENIMYLFNNWYSSSHNTASLRNYWQAGREGLNQFNFNYNYHDNPYFNLYENTNGQDIKRIFGNVAANYAFTDWLSLTLRTGTDYSNEFRDRRRAYSTQRYLLGSYREEKIVLQETNSDFLLSANKDLNSGISIQASVGGNLLRQTRNMSDISAPELAVPGIYSLGNSKVALQATSMRSQKRINSLYASGQVGYKDMVFVDLSARNDWSSSLPRANRSYFYPAGNVSLILSDLLNINSGPVSFLKARVGLARVGNDTDPYQLISAYTAQTAVKGLPSYSELSTLANAELKPEISSSFETGFDLRLFKNRINLDVTYYLSNSENQILPIPLSSTSGYNAKIINAGLIRNWGSEIMLSTIPVRLDNGFKWELNVNHTVSRSEVKRLYTDPVSGQAISNYVLASRYVTVEARVGERMGNMYGIGYERVSADPKSKYYDKTGQYVGEIVYNNAGKPVPTTERVLLGNYNPDWQAGISNRFSFKGISLSFLIDHRHGGSLYSHTQTVGREGGRIIETLEGRANGYDLSLPGNGVIGKGVVPTSDAGGAITGFTPNDKKLSSREWHTTITLGRTLLEPVIYDATFTKLREVILGYVVPARWLGSNFPVRDLSISFVGRNLFLWSKVPHIDPETSSTLGGTVLPGVESTAIPSTRSYGFNINFKL</sequence>
<comment type="subcellular location">
    <subcellularLocation>
        <location evidence="1 7">Cell outer membrane</location>
        <topology evidence="1 7">Multi-pass membrane protein</topology>
    </subcellularLocation>
</comment>
<comment type="similarity">
    <text evidence="7">Belongs to the TonB-dependent receptor family.</text>
</comment>
<dbReference type="InterPro" id="IPR023997">
    <property type="entry name" value="TonB-dep_OMP_SusC/RagA_CS"/>
</dbReference>